<gene>
    <name evidence="18" type="ORF">DSTB1V02_LOCUS4882</name>
</gene>
<comment type="subcellular location">
    <subcellularLocation>
        <location evidence="1">Nucleus</location>
    </subcellularLocation>
</comment>
<evidence type="ECO:0000256" key="8">
    <source>
        <dbReference type="ARBA" id="ARBA00022840"/>
    </source>
</evidence>
<organism evidence="18">
    <name type="scientific">Darwinula stevensoni</name>
    <dbReference type="NCBI Taxonomy" id="69355"/>
    <lineage>
        <taxon>Eukaryota</taxon>
        <taxon>Metazoa</taxon>
        <taxon>Ecdysozoa</taxon>
        <taxon>Arthropoda</taxon>
        <taxon>Crustacea</taxon>
        <taxon>Oligostraca</taxon>
        <taxon>Ostracoda</taxon>
        <taxon>Podocopa</taxon>
        <taxon>Podocopida</taxon>
        <taxon>Darwinulocopina</taxon>
        <taxon>Darwinuloidea</taxon>
        <taxon>Darwinulidae</taxon>
        <taxon>Darwinula</taxon>
    </lineage>
</organism>
<evidence type="ECO:0000256" key="15">
    <source>
        <dbReference type="ARBA" id="ARBA00082628"/>
    </source>
</evidence>
<dbReference type="GO" id="GO:0005524">
    <property type="term" value="F:ATP binding"/>
    <property type="evidence" value="ECO:0007669"/>
    <property type="project" value="UniProtKB-KW"/>
</dbReference>
<accession>A0A7R9A3M1</accession>
<dbReference type="PROSITE" id="PS51194">
    <property type="entry name" value="HELICASE_CTER"/>
    <property type="match status" value="1"/>
</dbReference>
<dbReference type="SMART" id="SM00490">
    <property type="entry name" value="HELICc"/>
    <property type="match status" value="1"/>
</dbReference>
<dbReference type="FunFam" id="3.40.50.10810:FF:000043">
    <property type="entry name" value="Transcription termination factor 2"/>
    <property type="match status" value="1"/>
</dbReference>
<reference evidence="18" key="1">
    <citation type="submission" date="2020-11" db="EMBL/GenBank/DDBJ databases">
        <authorList>
            <person name="Tran Van P."/>
        </authorList>
    </citation>
    <scope>NUCLEOTIDE SEQUENCE</scope>
</reference>
<keyword evidence="6" id="KW-0378">Hydrolase</keyword>
<dbReference type="Pfam" id="PF00176">
    <property type="entry name" value="SNF2-rel_dom"/>
    <property type="match status" value="1"/>
</dbReference>
<keyword evidence="12" id="KW-0539">Nucleus</keyword>
<keyword evidence="4" id="KW-0597">Phosphoprotein</keyword>
<evidence type="ECO:0000259" key="17">
    <source>
        <dbReference type="PROSITE" id="PS51194"/>
    </source>
</evidence>
<dbReference type="InterPro" id="IPR027417">
    <property type="entry name" value="P-loop_NTPase"/>
</dbReference>
<keyword evidence="8" id="KW-0067">ATP-binding</keyword>
<evidence type="ECO:0000256" key="7">
    <source>
        <dbReference type="ARBA" id="ARBA00022806"/>
    </source>
</evidence>
<evidence type="ECO:0000256" key="6">
    <source>
        <dbReference type="ARBA" id="ARBA00022801"/>
    </source>
</evidence>
<dbReference type="EMBL" id="CAJPEV010000754">
    <property type="protein sequence ID" value="CAG0888256.1"/>
    <property type="molecule type" value="Genomic_DNA"/>
</dbReference>
<name>A0A7R9A3M1_9CRUS</name>
<evidence type="ECO:0000259" key="16">
    <source>
        <dbReference type="PROSITE" id="PS51192"/>
    </source>
</evidence>
<keyword evidence="9" id="KW-0805">Transcription regulation</keyword>
<dbReference type="OrthoDB" id="423559at2759"/>
<keyword evidence="11" id="KW-0804">Transcription</keyword>
<sequence length="734" mass="82394">KLLAQLGPTLPDGGKRLKTHIQVLRDQLVAINLQASLLKGDTSRETSTSSASIMNGQMGSVVQPTFRTFTLPSGGRVEYPSMAPDVRMKMFAEKPAANRLYGGHMNPERQMQARIATEEVVHRIHKSLETCPPEHTETQDPAGLKVHLMAHQREALTWLTWRETQVPPGGILADDMGLGKTLTMISLILKSKLEEDNKAQADQEKWLSTSEECRNLIPSQATLVVAPASLLGQWEKEIENKVKRGLLETCIFHGPNRETSALHLAKHDVIITTYMIIEKELGPKAKAMSLLGRIAWKRVILDEAHQVRNPKSQTSQAVCKLRAMHRWAVTGTPVQNRETDLFSLLRFLRCSPFDEHHVWKIWVENKSAQGMKRLNLLTKSLLLRRTKDQVNPKTGAPLVVLPEKKSFCHRMKLQPEEKVIYDHVLTFSQHALRQYLMKDSEREAQLEVRFAGAPGASAQPHGGPKIPGQDGMDVKAHHLLVLLLRLRQICCHPGLIKSMLDSESRAGAGIEDEEEEDLDLLEQLQGLSIRADGETVDEAVTKKVFTSVNPVFNPTRRSTKIKMLLEQLQTTRDSSGSERDKIVVVSQWTSMLEIVKTHLQEAGFRVQGITGMVNIKERGKIVEDFNTNPRGAEVLLLSLGAGGVGLNLVGGNHLFLLDMHWNPQMESQAADRIYRMGQEKDITVHRFLCEETVEERILELQQKKLMLADNVLKGARNKANKISIEDLKTLFNMA</sequence>
<dbReference type="Proteomes" id="UP000677054">
    <property type="component" value="Unassembled WGS sequence"/>
</dbReference>
<evidence type="ECO:0000256" key="13">
    <source>
        <dbReference type="ARBA" id="ARBA00070113"/>
    </source>
</evidence>
<comment type="similarity">
    <text evidence="2">Belongs to the SNF2/RAD54 helicase family.</text>
</comment>
<dbReference type="CDD" id="cd18793">
    <property type="entry name" value="SF2_C_SNF"/>
    <property type="match status" value="1"/>
</dbReference>
<dbReference type="GO" id="GO:0005634">
    <property type="term" value="C:nucleus"/>
    <property type="evidence" value="ECO:0007669"/>
    <property type="project" value="UniProtKB-SubCell"/>
</dbReference>
<keyword evidence="10" id="KW-0238">DNA-binding</keyword>
<keyword evidence="3" id="KW-0806">Transcription termination</keyword>
<protein>
    <recommendedName>
        <fullName evidence="13">Transcription termination factor 2</fullName>
    </recommendedName>
    <alternativeName>
        <fullName evidence="15">RNA polymerase II termination factor</fullName>
    </alternativeName>
    <alternativeName>
        <fullName evidence="14">Transcription release factor 2</fullName>
    </alternativeName>
</protein>
<dbReference type="GO" id="GO:0016787">
    <property type="term" value="F:hydrolase activity"/>
    <property type="evidence" value="ECO:0007669"/>
    <property type="project" value="UniProtKB-KW"/>
</dbReference>
<evidence type="ECO:0000256" key="5">
    <source>
        <dbReference type="ARBA" id="ARBA00022741"/>
    </source>
</evidence>
<feature type="non-terminal residue" evidence="18">
    <location>
        <position position="1"/>
    </location>
</feature>
<dbReference type="GO" id="GO:0004386">
    <property type="term" value="F:helicase activity"/>
    <property type="evidence" value="ECO:0007669"/>
    <property type="project" value="UniProtKB-KW"/>
</dbReference>
<feature type="domain" description="Helicase C-terminal" evidence="17">
    <location>
        <begin position="560"/>
        <end position="719"/>
    </location>
</feature>
<dbReference type="Gene3D" id="3.40.50.300">
    <property type="entry name" value="P-loop containing nucleotide triphosphate hydrolases"/>
    <property type="match status" value="1"/>
</dbReference>
<feature type="domain" description="Helicase ATP-binding" evidence="16">
    <location>
        <begin position="161"/>
        <end position="351"/>
    </location>
</feature>
<evidence type="ECO:0000256" key="4">
    <source>
        <dbReference type="ARBA" id="ARBA00022553"/>
    </source>
</evidence>
<dbReference type="InterPro" id="IPR049730">
    <property type="entry name" value="SNF2/RAD54-like_C"/>
</dbReference>
<dbReference type="InterPro" id="IPR014001">
    <property type="entry name" value="Helicase_ATP-bd"/>
</dbReference>
<dbReference type="GO" id="GO:0003677">
    <property type="term" value="F:DNA binding"/>
    <property type="evidence" value="ECO:0007669"/>
    <property type="project" value="UniProtKB-KW"/>
</dbReference>
<dbReference type="Gene3D" id="3.40.50.10810">
    <property type="entry name" value="Tandem AAA-ATPase domain"/>
    <property type="match status" value="1"/>
</dbReference>
<evidence type="ECO:0000256" key="9">
    <source>
        <dbReference type="ARBA" id="ARBA00023015"/>
    </source>
</evidence>
<dbReference type="PANTHER" id="PTHR45626">
    <property type="entry name" value="TRANSCRIPTION TERMINATION FACTOR 2-RELATED"/>
    <property type="match status" value="1"/>
</dbReference>
<evidence type="ECO:0000256" key="2">
    <source>
        <dbReference type="ARBA" id="ARBA00007025"/>
    </source>
</evidence>
<dbReference type="GO" id="GO:0005737">
    <property type="term" value="C:cytoplasm"/>
    <property type="evidence" value="ECO:0007669"/>
    <property type="project" value="UniProtKB-ARBA"/>
</dbReference>
<dbReference type="PANTHER" id="PTHR45626:SF50">
    <property type="entry name" value="TRANSCRIPTION TERMINATION FACTOR 2"/>
    <property type="match status" value="1"/>
</dbReference>
<dbReference type="Pfam" id="PF00271">
    <property type="entry name" value="Helicase_C"/>
    <property type="match status" value="1"/>
</dbReference>
<evidence type="ECO:0000256" key="1">
    <source>
        <dbReference type="ARBA" id="ARBA00004123"/>
    </source>
</evidence>
<dbReference type="GO" id="GO:0006281">
    <property type="term" value="P:DNA repair"/>
    <property type="evidence" value="ECO:0007669"/>
    <property type="project" value="TreeGrafter"/>
</dbReference>
<proteinExistence type="inferred from homology"/>
<dbReference type="InterPro" id="IPR000330">
    <property type="entry name" value="SNF2_N"/>
</dbReference>
<dbReference type="AlphaFoldDB" id="A0A7R9A3M1"/>
<dbReference type="InterPro" id="IPR050628">
    <property type="entry name" value="SNF2_RAD54_helicase_TF"/>
</dbReference>
<keyword evidence="5" id="KW-0547">Nucleotide-binding</keyword>
<dbReference type="InterPro" id="IPR038718">
    <property type="entry name" value="SNF2-like_sf"/>
</dbReference>
<evidence type="ECO:0000256" key="11">
    <source>
        <dbReference type="ARBA" id="ARBA00023163"/>
    </source>
</evidence>
<dbReference type="SMART" id="SM00487">
    <property type="entry name" value="DEXDc"/>
    <property type="match status" value="1"/>
</dbReference>
<evidence type="ECO:0000256" key="10">
    <source>
        <dbReference type="ARBA" id="ARBA00023125"/>
    </source>
</evidence>
<evidence type="ECO:0000313" key="19">
    <source>
        <dbReference type="Proteomes" id="UP000677054"/>
    </source>
</evidence>
<dbReference type="GO" id="GO:0008094">
    <property type="term" value="F:ATP-dependent activity, acting on DNA"/>
    <property type="evidence" value="ECO:0007669"/>
    <property type="project" value="UniProtKB-ARBA"/>
</dbReference>
<dbReference type="EMBL" id="LR900271">
    <property type="protein sequence ID" value="CAD7245004.1"/>
    <property type="molecule type" value="Genomic_DNA"/>
</dbReference>
<dbReference type="InterPro" id="IPR001650">
    <property type="entry name" value="Helicase_C-like"/>
</dbReference>
<evidence type="ECO:0000256" key="3">
    <source>
        <dbReference type="ARBA" id="ARBA00022472"/>
    </source>
</evidence>
<keyword evidence="7" id="KW-0347">Helicase</keyword>
<dbReference type="SUPFAM" id="SSF52540">
    <property type="entry name" value="P-loop containing nucleoside triphosphate hydrolases"/>
    <property type="match status" value="2"/>
</dbReference>
<dbReference type="GO" id="GO:0006353">
    <property type="term" value="P:DNA-templated transcription termination"/>
    <property type="evidence" value="ECO:0007669"/>
    <property type="project" value="UniProtKB-KW"/>
</dbReference>
<evidence type="ECO:0000313" key="18">
    <source>
        <dbReference type="EMBL" id="CAD7245004.1"/>
    </source>
</evidence>
<keyword evidence="19" id="KW-1185">Reference proteome</keyword>
<dbReference type="PROSITE" id="PS51192">
    <property type="entry name" value="HELICASE_ATP_BIND_1"/>
    <property type="match status" value="1"/>
</dbReference>
<evidence type="ECO:0000256" key="12">
    <source>
        <dbReference type="ARBA" id="ARBA00023242"/>
    </source>
</evidence>
<evidence type="ECO:0000256" key="14">
    <source>
        <dbReference type="ARBA" id="ARBA00079067"/>
    </source>
</evidence>